<comment type="catalytic activity">
    <reaction evidence="5">
        <text>lipid IVA (E. coli) + CMP-3-deoxy-beta-D-manno-octulosonate = alpha-Kdo-(2-&gt;6)-lipid IVA (E. coli) + CMP + H(+)</text>
        <dbReference type="Rhea" id="RHEA:28066"/>
        <dbReference type="ChEBI" id="CHEBI:15378"/>
        <dbReference type="ChEBI" id="CHEBI:58603"/>
        <dbReference type="ChEBI" id="CHEBI:60364"/>
        <dbReference type="ChEBI" id="CHEBI:60377"/>
        <dbReference type="ChEBI" id="CHEBI:85987"/>
        <dbReference type="EC" id="2.4.99.12"/>
    </reaction>
</comment>
<evidence type="ECO:0000256" key="5">
    <source>
        <dbReference type="ARBA" id="ARBA00049183"/>
    </source>
</evidence>
<feature type="site" description="Transition state stabilizer" evidence="7">
    <location>
        <position position="138"/>
    </location>
</feature>
<dbReference type="InterPro" id="IPR038107">
    <property type="entry name" value="Glycos_transf_N_sf"/>
</dbReference>
<dbReference type="FunFam" id="3.40.50.2000:FF:000032">
    <property type="entry name" value="3-deoxy-D-manno-octulosonic acid transferase"/>
    <property type="match status" value="1"/>
</dbReference>
<dbReference type="EC" id="2.4.99.12" evidence="2"/>
<dbReference type="InterPro" id="IPR039901">
    <property type="entry name" value="Kdotransferase"/>
</dbReference>
<dbReference type="GO" id="GO:0043842">
    <property type="term" value="F:Kdo transferase activity"/>
    <property type="evidence" value="ECO:0007669"/>
    <property type="project" value="UniProtKB-EC"/>
</dbReference>
<evidence type="ECO:0000256" key="6">
    <source>
        <dbReference type="PIRSR" id="PIRSR639901-1"/>
    </source>
</evidence>
<accession>A0ABD1SPN1</accession>
<evidence type="ECO:0000313" key="10">
    <source>
        <dbReference type="Proteomes" id="UP001604277"/>
    </source>
</evidence>
<comment type="similarity">
    <text evidence="1">Belongs to the glycosyltransferase group 1 family. Glycosyltransferase 30 subfamily.</text>
</comment>
<evidence type="ECO:0000256" key="3">
    <source>
        <dbReference type="ARBA" id="ARBA00022679"/>
    </source>
</evidence>
<evidence type="ECO:0000256" key="2">
    <source>
        <dbReference type="ARBA" id="ARBA00012621"/>
    </source>
</evidence>
<dbReference type="Proteomes" id="UP001604277">
    <property type="component" value="Unassembled WGS sequence"/>
</dbReference>
<comment type="caution">
    <text evidence="9">The sequence shown here is derived from an EMBL/GenBank/DDBJ whole genome shotgun (WGS) entry which is preliminary data.</text>
</comment>
<evidence type="ECO:0000259" key="8">
    <source>
        <dbReference type="Pfam" id="PF04413"/>
    </source>
</evidence>
<sequence length="454" mass="50414">MAIECGDLVYKFYRALTYGLTPLIHLHLRWRKFRGHEHPLRWRERLGRPSLHRPPGPLIWFHAVSLGEGMAAIPVIKCCVERRSDVAVLMTTTTSSAFEVIKNQLPSDVIYQFAPLDIPTAMDAFLGYWKPNAIILLESELWPNLIMGAARNGIALTLLNGRMSNKSFQIWSQPEILPLIRLMLSKFSLILPLSTKQGIHFQLLQAPPFIINFSGDLKCAIDDFGILEEVEKRIQEDLQMQLAHRKVWMASSIHKAEEDVILRAHNILKQMHPDIVTIIVPRQPQHGREIAVKLQKEGVLVALRSRQDKLTPGTNIYIVDSLGELRDFYRLTPIAVVGGSFLPGSAGHNISEAAATGCAVLTGHHIGHFSQMALEMQRLNPLSVLQISGEKLVDAVTELLCNDEILEARRTAAKQAHHALSSGIVENAVGMKPLAPALSVEDRFLVGLGGGLGS</sequence>
<dbReference type="PANTHER" id="PTHR42755:SF1">
    <property type="entry name" value="3-DEOXY-D-MANNO-OCTULOSONIC ACID TRANSFERASE, MITOCHONDRIAL-RELATED"/>
    <property type="match status" value="1"/>
</dbReference>
<feature type="active site" description="Proton acceptor" evidence="6">
    <location>
        <position position="68"/>
    </location>
</feature>
<dbReference type="Pfam" id="PF04413">
    <property type="entry name" value="Glycos_transf_N"/>
    <property type="match status" value="1"/>
</dbReference>
<name>A0ABD1SPN1_9LAMI</name>
<dbReference type="EMBL" id="JBFOLJ010000010">
    <property type="protein sequence ID" value="KAL2502668.1"/>
    <property type="molecule type" value="Genomic_DNA"/>
</dbReference>
<protein>
    <recommendedName>
        <fullName evidence="2">lipid IVA 3-deoxy-D-manno-octulosonic acid transferase</fullName>
        <ecNumber evidence="2">2.4.99.12</ecNumber>
    </recommendedName>
    <alternativeName>
        <fullName evidence="4">Lipid IV(A) 3-deoxy-D-manno-octulosonic acid transferase</fullName>
    </alternativeName>
</protein>
<dbReference type="AlphaFoldDB" id="A0ABD1SPN1"/>
<proteinExistence type="inferred from homology"/>
<evidence type="ECO:0000256" key="4">
    <source>
        <dbReference type="ARBA" id="ARBA00031445"/>
    </source>
</evidence>
<dbReference type="PANTHER" id="PTHR42755">
    <property type="entry name" value="3-DEOXY-MANNO-OCTULOSONATE CYTIDYLYLTRANSFERASE"/>
    <property type="match status" value="1"/>
</dbReference>
<dbReference type="InterPro" id="IPR007507">
    <property type="entry name" value="Glycos_transf_N"/>
</dbReference>
<evidence type="ECO:0000256" key="1">
    <source>
        <dbReference type="ARBA" id="ARBA00006380"/>
    </source>
</evidence>
<feature type="site" description="Transition state stabilizer" evidence="7">
    <location>
        <position position="218"/>
    </location>
</feature>
<keyword evidence="3 9" id="KW-0808">Transferase</keyword>
<evidence type="ECO:0000313" key="9">
    <source>
        <dbReference type="EMBL" id="KAL2502668.1"/>
    </source>
</evidence>
<dbReference type="Gene3D" id="3.40.50.2000">
    <property type="entry name" value="Glycogen Phosphorylase B"/>
    <property type="match status" value="1"/>
</dbReference>
<reference evidence="10" key="1">
    <citation type="submission" date="2024-07" db="EMBL/GenBank/DDBJ databases">
        <title>Two chromosome-level genome assemblies of Korean endemic species Abeliophyllum distichum and Forsythia ovata (Oleaceae).</title>
        <authorList>
            <person name="Jang H."/>
        </authorList>
    </citation>
    <scope>NUCLEOTIDE SEQUENCE [LARGE SCALE GENOMIC DNA]</scope>
</reference>
<organism evidence="9 10">
    <name type="scientific">Forsythia ovata</name>
    <dbReference type="NCBI Taxonomy" id="205694"/>
    <lineage>
        <taxon>Eukaryota</taxon>
        <taxon>Viridiplantae</taxon>
        <taxon>Streptophyta</taxon>
        <taxon>Embryophyta</taxon>
        <taxon>Tracheophyta</taxon>
        <taxon>Spermatophyta</taxon>
        <taxon>Magnoliopsida</taxon>
        <taxon>eudicotyledons</taxon>
        <taxon>Gunneridae</taxon>
        <taxon>Pentapetalae</taxon>
        <taxon>asterids</taxon>
        <taxon>lamiids</taxon>
        <taxon>Lamiales</taxon>
        <taxon>Oleaceae</taxon>
        <taxon>Forsythieae</taxon>
        <taxon>Forsythia</taxon>
    </lineage>
</organism>
<feature type="domain" description="3-deoxy-D-manno-octulosonic-acid transferase N-terminal" evidence="8">
    <location>
        <begin position="41"/>
        <end position="220"/>
    </location>
</feature>
<evidence type="ECO:0000256" key="7">
    <source>
        <dbReference type="PIRSR" id="PIRSR639901-2"/>
    </source>
</evidence>
<gene>
    <name evidence="9" type="ORF">Fot_36516</name>
</gene>
<dbReference type="FunFam" id="3.40.50.11720:FF:000001">
    <property type="entry name" value="3-deoxy-D-manno-octulosonic acid transferase"/>
    <property type="match status" value="1"/>
</dbReference>
<keyword evidence="10" id="KW-1185">Reference proteome</keyword>
<dbReference type="Gene3D" id="3.40.50.11720">
    <property type="entry name" value="3-Deoxy-D-manno-octulosonic-acid transferase, N-terminal domain"/>
    <property type="match status" value="1"/>
</dbReference>